<dbReference type="InterPro" id="IPR025110">
    <property type="entry name" value="AMP-bd_C"/>
</dbReference>
<evidence type="ECO:0000313" key="7">
    <source>
        <dbReference type="EMBL" id="MBB2500576.1"/>
    </source>
</evidence>
<dbReference type="InterPro" id="IPR000873">
    <property type="entry name" value="AMP-dep_synth/lig_dom"/>
</dbReference>
<dbReference type="GO" id="GO:0043041">
    <property type="term" value="P:amino acid activation for nonribosomal peptide biosynthetic process"/>
    <property type="evidence" value="ECO:0007669"/>
    <property type="project" value="TreeGrafter"/>
</dbReference>
<evidence type="ECO:0000256" key="5">
    <source>
        <dbReference type="SAM" id="Phobius"/>
    </source>
</evidence>
<feature type="domain" description="Carrier" evidence="6">
    <location>
        <begin position="529"/>
        <end position="607"/>
    </location>
</feature>
<feature type="transmembrane region" description="Helical" evidence="5">
    <location>
        <begin position="1140"/>
        <end position="1164"/>
    </location>
</feature>
<dbReference type="NCBIfam" id="TIGR01733">
    <property type="entry name" value="AA-adenyl-dom"/>
    <property type="match status" value="1"/>
</dbReference>
<dbReference type="Gene3D" id="1.10.1200.10">
    <property type="entry name" value="ACP-like"/>
    <property type="match status" value="1"/>
</dbReference>
<proteinExistence type="predicted"/>
<dbReference type="FunFam" id="3.40.50.980:FF:000001">
    <property type="entry name" value="Non-ribosomal peptide synthetase"/>
    <property type="match status" value="1"/>
</dbReference>
<dbReference type="NCBIfam" id="TIGR02353">
    <property type="entry name" value="NRPS_term_dom"/>
    <property type="match status" value="1"/>
</dbReference>
<dbReference type="Proteomes" id="UP000550260">
    <property type="component" value="Unassembled WGS sequence"/>
</dbReference>
<dbReference type="InterPro" id="IPR010071">
    <property type="entry name" value="AA_adenyl_dom"/>
</dbReference>
<dbReference type="InterPro" id="IPR020806">
    <property type="entry name" value="PKS_PP-bd"/>
</dbReference>
<sequence length="1337" mass="142419">MSEDLSISVEDTARLGTVPLRARQPVRLHEFFERACDETPDSVALECGPDRLTYRQLDERANRMAHVLLRRGVRPGQRVGILVPRSVPMYLTLLAVLKTGATFVPIDPAAPADRVRYVAEDAALDLLVVSAGLEAATAGVRCPMLRPEQLAAEMGHASPARPRLPPPGAEPCYVIYTSGSTGRPKGVAVGHASICNFIEVVAGIYGVRRTDRVYQGMTIAFDFSVEEVWPTWAAGATLVAGPTGADRIGSGLARFLRDQRVTILYCVPTVLATIDCDLPGIRTLLVGGEACPAELVQRWSRPGRRMLNTYGPTEATVTATWCQLLPGRPVTIGRALPTYRIVLLNERLEPVADGAVGEICIGGPGVALGYLNRPELTAERFLDDPRITGGGRLYRTGDLGRVLPGGEIEYLGRADSEVKIRGHRIDLQEIESILLEDPQVAGAAVAPHPDAPTEDLVAYLTFTRGARDRQAVIGRLHGVLRQRLTAAMIPGYVETLDELPMMPSGKVDRGRLPRPSGARFRSGATAAVAPATPAERALVAVWAELFGTPAAEVSVTADFFDLGGHSLLAARAVSILRERGVAPEVSVADVYAHPTIRALAATLAERAPAHRRPSQSRPRSTSTGRLFGWGTAQLGAISVFLLLLGAPVAVILGQSAGVLSLGSVWALVAVAPVAYVVARFLLPVVGVRLLSRRVAPGEYPLWSAAYFRVWLTQGLLALAPLGTMSGSPLLPWYLRLLGARVGRRCQLASANLSLPSLLTIGDDVSVGYGARVQAFHVKHNRVHIAPVALGAQSFVGANAVVEPGAELGAGAGLAEMSAAAAGQRIPAGQYWSGSPSRQCAHVDPLIAALRARPSRDHSRPMRAGYLAAWLFVELLPLIFLAPSIALGSWMYLTYGAAGGWLACLAAGPVSVATTCLVVFLGKRLVLPVTPRGIHPVASPFGLRKWIADKLLQASLAATNSLYSTLYTPGWLRSLGARIGPRSEVSTASHLDPGLLTLGAESFVADMAAVGGATYCHGQVALGPTTVGRRSFIGNAAFLRSGTTVGDGCLIGVHTSAPNDGIPNGTSWLGTPPIRLPRRQDSGEYSDELTFRPSRLRVFERFVIEFFRIVVPGSMLAAGGYLVLLLQLWTAQNAGPLATVLATPLSALLGGLAVVLAVAAVKWVVVGRYRPRVEPLWSRFVRRTEFVTALYETAAVPALLGALSGTPLLGPALRLFGAKIGKRCWISTTFLTEFDLVRLGDDTCVGAATSLQTHLFEDRVMKMSAIDVRTGASIGARSVVLYDSAVGDGATVEAMSLVMKGEHLPAETAWQGIPARGIQRQPRLVSDPRQEARQVRAR</sequence>
<feature type="transmembrane region" description="Helical" evidence="5">
    <location>
        <begin position="626"/>
        <end position="652"/>
    </location>
</feature>
<dbReference type="SMART" id="SM00823">
    <property type="entry name" value="PKS_PP"/>
    <property type="match status" value="1"/>
</dbReference>
<dbReference type="FunFam" id="3.40.50.12780:FF:000012">
    <property type="entry name" value="Non-ribosomal peptide synthetase"/>
    <property type="match status" value="1"/>
</dbReference>
<dbReference type="Gene3D" id="3.40.50.12780">
    <property type="entry name" value="N-terminal domain of ligase-like"/>
    <property type="match status" value="1"/>
</dbReference>
<evidence type="ECO:0000256" key="4">
    <source>
        <dbReference type="SAM" id="MobiDB-lite"/>
    </source>
</evidence>
<feature type="transmembrane region" description="Helical" evidence="5">
    <location>
        <begin position="898"/>
        <end position="921"/>
    </location>
</feature>
<dbReference type="SUPFAM" id="SSF56801">
    <property type="entry name" value="Acetyl-CoA synthetase-like"/>
    <property type="match status" value="1"/>
</dbReference>
<dbReference type="PROSITE" id="PS00455">
    <property type="entry name" value="AMP_BINDING"/>
    <property type="match status" value="1"/>
</dbReference>
<dbReference type="Pfam" id="PF00550">
    <property type="entry name" value="PP-binding"/>
    <property type="match status" value="1"/>
</dbReference>
<feature type="transmembrane region" description="Helical" evidence="5">
    <location>
        <begin position="710"/>
        <end position="734"/>
    </location>
</feature>
<comment type="cofactor">
    <cofactor evidence="1">
        <name>pantetheine 4'-phosphate</name>
        <dbReference type="ChEBI" id="CHEBI:47942"/>
    </cofactor>
</comment>
<dbReference type="InterPro" id="IPR036736">
    <property type="entry name" value="ACP-like_sf"/>
</dbReference>
<dbReference type="InterPro" id="IPR020845">
    <property type="entry name" value="AMP-binding_CS"/>
</dbReference>
<evidence type="ECO:0000259" key="6">
    <source>
        <dbReference type="PROSITE" id="PS50075"/>
    </source>
</evidence>
<dbReference type="CDD" id="cd05930">
    <property type="entry name" value="A_NRPS"/>
    <property type="match status" value="1"/>
</dbReference>
<dbReference type="InterPro" id="IPR011004">
    <property type="entry name" value="Trimer_LpxA-like_sf"/>
</dbReference>
<dbReference type="InterPro" id="IPR042099">
    <property type="entry name" value="ANL_N_sf"/>
</dbReference>
<keyword evidence="5" id="KW-0812">Transmembrane</keyword>
<dbReference type="Pfam" id="PF13193">
    <property type="entry name" value="AMP-binding_C"/>
    <property type="match status" value="1"/>
</dbReference>
<organism evidence="7 8">
    <name type="scientific">Amycolatopsis echigonensis</name>
    <dbReference type="NCBI Taxonomy" id="2576905"/>
    <lineage>
        <taxon>Bacteria</taxon>
        <taxon>Bacillati</taxon>
        <taxon>Actinomycetota</taxon>
        <taxon>Actinomycetes</taxon>
        <taxon>Pseudonocardiales</taxon>
        <taxon>Pseudonocardiaceae</taxon>
        <taxon>Amycolatopsis</taxon>
    </lineage>
</organism>
<accession>A0A8E1VYC4</accession>
<dbReference type="Pfam" id="PF00501">
    <property type="entry name" value="AMP-binding"/>
    <property type="match status" value="1"/>
</dbReference>
<dbReference type="GO" id="GO:0072330">
    <property type="term" value="P:monocarboxylic acid biosynthetic process"/>
    <property type="evidence" value="ECO:0007669"/>
    <property type="project" value="UniProtKB-ARBA"/>
</dbReference>
<dbReference type="SUPFAM" id="SSF51161">
    <property type="entry name" value="Trimeric LpxA-like enzymes"/>
    <property type="match status" value="3"/>
</dbReference>
<dbReference type="Gene3D" id="2.160.10.10">
    <property type="entry name" value="Hexapeptide repeat proteins"/>
    <property type="match status" value="3"/>
</dbReference>
<evidence type="ECO:0000256" key="1">
    <source>
        <dbReference type="ARBA" id="ARBA00001957"/>
    </source>
</evidence>
<dbReference type="GO" id="GO:0031177">
    <property type="term" value="F:phosphopantetheine binding"/>
    <property type="evidence" value="ECO:0007669"/>
    <property type="project" value="InterPro"/>
</dbReference>
<name>A0A8E1VYC4_9PSEU</name>
<dbReference type="PROSITE" id="PS00012">
    <property type="entry name" value="PHOSPHOPANTETHEINE"/>
    <property type="match status" value="1"/>
</dbReference>
<dbReference type="PROSITE" id="PS50075">
    <property type="entry name" value="CARRIER"/>
    <property type="match status" value="1"/>
</dbReference>
<evidence type="ECO:0000256" key="2">
    <source>
        <dbReference type="ARBA" id="ARBA00022450"/>
    </source>
</evidence>
<gene>
    <name evidence="7" type="ORF">H5411_15760</name>
</gene>
<feature type="transmembrane region" description="Helical" evidence="5">
    <location>
        <begin position="664"/>
        <end position="690"/>
    </location>
</feature>
<dbReference type="EMBL" id="JACJHR010000019">
    <property type="protein sequence ID" value="MBB2500576.1"/>
    <property type="molecule type" value="Genomic_DNA"/>
</dbReference>
<dbReference type="PANTHER" id="PTHR45527:SF1">
    <property type="entry name" value="FATTY ACID SYNTHASE"/>
    <property type="match status" value="1"/>
</dbReference>
<protein>
    <submittedName>
        <fullName evidence="7">Amino acid adenylation domain-containing protein</fullName>
    </submittedName>
</protein>
<dbReference type="InterPro" id="IPR045851">
    <property type="entry name" value="AMP-bd_C_sf"/>
</dbReference>
<dbReference type="PANTHER" id="PTHR45527">
    <property type="entry name" value="NONRIBOSOMAL PEPTIDE SYNTHETASE"/>
    <property type="match status" value="1"/>
</dbReference>
<dbReference type="Pfam" id="PF14602">
    <property type="entry name" value="Hexapep_2"/>
    <property type="match status" value="2"/>
</dbReference>
<comment type="caution">
    <text evidence="7">The sequence shown here is derived from an EMBL/GenBank/DDBJ whole genome shotgun (WGS) entry which is preliminary data.</text>
</comment>
<keyword evidence="5" id="KW-0472">Membrane</keyword>
<dbReference type="InterPro" id="IPR009081">
    <property type="entry name" value="PP-bd_ACP"/>
</dbReference>
<keyword evidence="2" id="KW-0596">Phosphopantetheine</keyword>
<dbReference type="InterPro" id="IPR001451">
    <property type="entry name" value="Hexapep"/>
</dbReference>
<dbReference type="InterPro" id="IPR006162">
    <property type="entry name" value="Ppantetheine_attach_site"/>
</dbReference>
<evidence type="ECO:0000313" key="8">
    <source>
        <dbReference type="Proteomes" id="UP000550260"/>
    </source>
</evidence>
<dbReference type="InterPro" id="IPR012728">
    <property type="entry name" value="Pls/PosA_C"/>
</dbReference>
<reference evidence="7 8" key="1">
    <citation type="submission" date="2020-08" db="EMBL/GenBank/DDBJ databases">
        <title>Amycolatopsis echigonensis JCM 21831.</title>
        <authorList>
            <person name="Tedsree N."/>
            <person name="Kuncharoen N."/>
            <person name="Likhitwitayawuid K."/>
            <person name="Tanasupawat S."/>
        </authorList>
    </citation>
    <scope>NUCLEOTIDE SEQUENCE [LARGE SCALE GENOMIC DNA]</scope>
    <source>
        <strain evidence="7 8">JCM 21831</strain>
    </source>
</reference>
<dbReference type="SUPFAM" id="SSF47336">
    <property type="entry name" value="ACP-like"/>
    <property type="match status" value="1"/>
</dbReference>
<dbReference type="GO" id="GO:0044550">
    <property type="term" value="P:secondary metabolite biosynthetic process"/>
    <property type="evidence" value="ECO:0007669"/>
    <property type="project" value="TreeGrafter"/>
</dbReference>
<keyword evidence="3" id="KW-0597">Phosphoprotein</keyword>
<feature type="region of interest" description="Disordered" evidence="4">
    <location>
        <begin position="605"/>
        <end position="624"/>
    </location>
</feature>
<evidence type="ECO:0000256" key="3">
    <source>
        <dbReference type="ARBA" id="ARBA00022553"/>
    </source>
</evidence>
<feature type="transmembrane region" description="Helical" evidence="5">
    <location>
        <begin position="865"/>
        <end position="892"/>
    </location>
</feature>
<dbReference type="RefSeq" id="WP_183124246.1">
    <property type="nucleotide sequence ID" value="NZ_JACJHR010000019.1"/>
</dbReference>
<dbReference type="FunFam" id="1.10.1200.10:FF:000016">
    <property type="entry name" value="Non-ribosomal peptide synthase"/>
    <property type="match status" value="1"/>
</dbReference>
<feature type="transmembrane region" description="Helical" evidence="5">
    <location>
        <begin position="1105"/>
        <end position="1128"/>
    </location>
</feature>
<keyword evidence="5" id="KW-1133">Transmembrane helix</keyword>
<dbReference type="GO" id="GO:0005737">
    <property type="term" value="C:cytoplasm"/>
    <property type="evidence" value="ECO:0007669"/>
    <property type="project" value="TreeGrafter"/>
</dbReference>
<dbReference type="Gene3D" id="3.30.300.30">
    <property type="match status" value="1"/>
</dbReference>